<keyword evidence="4" id="KW-1185">Reference proteome</keyword>
<dbReference type="InterPro" id="IPR006575">
    <property type="entry name" value="RWD_dom"/>
</dbReference>
<dbReference type="InParanoid" id="H2XZ67"/>
<organism evidence="3 4">
    <name type="scientific">Ciona intestinalis</name>
    <name type="common">Transparent sea squirt</name>
    <name type="synonym">Ascidia intestinalis</name>
    <dbReference type="NCBI Taxonomy" id="7719"/>
    <lineage>
        <taxon>Eukaryota</taxon>
        <taxon>Metazoa</taxon>
        <taxon>Chordata</taxon>
        <taxon>Tunicata</taxon>
        <taxon>Ascidiacea</taxon>
        <taxon>Phlebobranchia</taxon>
        <taxon>Cionidae</taxon>
        <taxon>Ciona</taxon>
    </lineage>
</organism>
<reference evidence="3" key="4">
    <citation type="submission" date="2025-09" db="UniProtKB">
        <authorList>
            <consortium name="Ensembl"/>
        </authorList>
    </citation>
    <scope>IDENTIFICATION</scope>
</reference>
<dbReference type="FunFam" id="3.10.110.10:FF:000075">
    <property type="entry name" value="RWD domain-containing protein (Gir2)"/>
    <property type="match status" value="1"/>
</dbReference>
<dbReference type="SUPFAM" id="SSF54495">
    <property type="entry name" value="UBC-like"/>
    <property type="match status" value="1"/>
</dbReference>
<dbReference type="SMART" id="SM00591">
    <property type="entry name" value="RWD"/>
    <property type="match status" value="1"/>
</dbReference>
<dbReference type="InterPro" id="IPR040213">
    <property type="entry name" value="GIR2-like"/>
</dbReference>
<name>H2XZ67_CIOIN</name>
<dbReference type="FunCoup" id="H2XZ67">
    <property type="interactions" value="704"/>
</dbReference>
<dbReference type="HOGENOM" id="CLU_084528_2_0_1"/>
<dbReference type="AlphaFoldDB" id="H2XZ67"/>
<dbReference type="Gene3D" id="3.10.110.10">
    <property type="entry name" value="Ubiquitin Conjugating Enzyme"/>
    <property type="match status" value="1"/>
</dbReference>
<dbReference type="GO" id="GO:0002181">
    <property type="term" value="P:cytoplasmic translation"/>
    <property type="evidence" value="ECO:0000318"/>
    <property type="project" value="GO_Central"/>
</dbReference>
<evidence type="ECO:0000256" key="1">
    <source>
        <dbReference type="SAM" id="Coils"/>
    </source>
</evidence>
<dbReference type="EMBL" id="EAAA01002615">
    <property type="status" value="NOT_ANNOTATED_CDS"/>
    <property type="molecule type" value="Genomic_DNA"/>
</dbReference>
<evidence type="ECO:0000313" key="4">
    <source>
        <dbReference type="Proteomes" id="UP000008144"/>
    </source>
</evidence>
<reference evidence="3" key="3">
    <citation type="submission" date="2025-08" db="UniProtKB">
        <authorList>
            <consortium name="Ensembl"/>
        </authorList>
    </citation>
    <scope>IDENTIFICATION</scope>
</reference>
<dbReference type="Gene3D" id="6.20.400.10">
    <property type="match status" value="1"/>
</dbReference>
<evidence type="ECO:0000259" key="2">
    <source>
        <dbReference type="PROSITE" id="PS50908"/>
    </source>
</evidence>
<feature type="coiled-coil region" evidence="1">
    <location>
        <begin position="108"/>
        <end position="182"/>
    </location>
</feature>
<dbReference type="Ensembl" id="ENSCINT00000034364.1">
    <property type="protein sequence ID" value="ENSCINP00000034951.1"/>
    <property type="gene ID" value="ENSCING00000023269.1"/>
</dbReference>
<protein>
    <recommendedName>
        <fullName evidence="2">RWD domain-containing protein</fullName>
    </recommendedName>
</protein>
<reference evidence="3" key="2">
    <citation type="journal article" date="2008" name="Genome Biol.">
        <title>Improved genome assembly and evidence-based global gene model set for the chordate Ciona intestinalis: new insight into intron and operon populations.</title>
        <authorList>
            <person name="Satou Y."/>
            <person name="Mineta K."/>
            <person name="Ogasawara M."/>
            <person name="Sasakura Y."/>
            <person name="Shoguchi E."/>
            <person name="Ueno K."/>
            <person name="Yamada L."/>
            <person name="Matsumoto J."/>
            <person name="Wasserscheid J."/>
            <person name="Dewar K."/>
            <person name="Wiley G.B."/>
            <person name="Macmil S.L."/>
            <person name="Roe B.A."/>
            <person name="Zeller R.W."/>
            <person name="Hastings K.E."/>
            <person name="Lemaire P."/>
            <person name="Lindquist E."/>
            <person name="Endo T."/>
            <person name="Hotta K."/>
            <person name="Inaba K."/>
        </authorList>
    </citation>
    <scope>NUCLEOTIDE SEQUENCE [LARGE SCALE GENOMIC DNA]</scope>
    <source>
        <strain evidence="3">wild type</strain>
    </source>
</reference>
<proteinExistence type="predicted"/>
<dbReference type="Pfam" id="PF05773">
    <property type="entry name" value="RWD"/>
    <property type="match status" value="1"/>
</dbReference>
<dbReference type="OMA" id="QWDEHKK"/>
<dbReference type="STRING" id="7719.ENSCINP00000034951"/>
<evidence type="ECO:0000313" key="3">
    <source>
        <dbReference type="Ensembl" id="ENSCINP00000034951.1"/>
    </source>
</evidence>
<reference evidence="4" key="1">
    <citation type="journal article" date="2002" name="Science">
        <title>The draft genome of Ciona intestinalis: insights into chordate and vertebrate origins.</title>
        <authorList>
            <person name="Dehal P."/>
            <person name="Satou Y."/>
            <person name="Campbell R.K."/>
            <person name="Chapman J."/>
            <person name="Degnan B."/>
            <person name="De Tomaso A."/>
            <person name="Davidson B."/>
            <person name="Di Gregorio A."/>
            <person name="Gelpke M."/>
            <person name="Goodstein D.M."/>
            <person name="Harafuji N."/>
            <person name="Hastings K.E."/>
            <person name="Ho I."/>
            <person name="Hotta K."/>
            <person name="Huang W."/>
            <person name="Kawashima T."/>
            <person name="Lemaire P."/>
            <person name="Martinez D."/>
            <person name="Meinertzhagen I.A."/>
            <person name="Necula S."/>
            <person name="Nonaka M."/>
            <person name="Putnam N."/>
            <person name="Rash S."/>
            <person name="Saiga H."/>
            <person name="Satake M."/>
            <person name="Terry A."/>
            <person name="Yamada L."/>
            <person name="Wang H.G."/>
            <person name="Awazu S."/>
            <person name="Azumi K."/>
            <person name="Boore J."/>
            <person name="Branno M."/>
            <person name="Chin-Bow S."/>
            <person name="DeSantis R."/>
            <person name="Doyle S."/>
            <person name="Francino P."/>
            <person name="Keys D.N."/>
            <person name="Haga S."/>
            <person name="Hayashi H."/>
            <person name="Hino K."/>
            <person name="Imai K.S."/>
            <person name="Inaba K."/>
            <person name="Kano S."/>
            <person name="Kobayashi K."/>
            <person name="Kobayashi M."/>
            <person name="Lee B.I."/>
            <person name="Makabe K.W."/>
            <person name="Manohar C."/>
            <person name="Matassi G."/>
            <person name="Medina M."/>
            <person name="Mochizuki Y."/>
            <person name="Mount S."/>
            <person name="Morishita T."/>
            <person name="Miura S."/>
            <person name="Nakayama A."/>
            <person name="Nishizaka S."/>
            <person name="Nomoto H."/>
            <person name="Ohta F."/>
            <person name="Oishi K."/>
            <person name="Rigoutsos I."/>
            <person name="Sano M."/>
            <person name="Sasaki A."/>
            <person name="Sasakura Y."/>
            <person name="Shoguchi E."/>
            <person name="Shin-i T."/>
            <person name="Spagnuolo A."/>
            <person name="Stainier D."/>
            <person name="Suzuki M.M."/>
            <person name="Tassy O."/>
            <person name="Takatori N."/>
            <person name="Tokuoka M."/>
            <person name="Yagi K."/>
            <person name="Yoshizaki F."/>
            <person name="Wada S."/>
            <person name="Zhang C."/>
            <person name="Hyatt P.D."/>
            <person name="Larimer F."/>
            <person name="Detter C."/>
            <person name="Doggett N."/>
            <person name="Glavina T."/>
            <person name="Hawkins T."/>
            <person name="Richardson P."/>
            <person name="Lucas S."/>
            <person name="Kohara Y."/>
            <person name="Levine M."/>
            <person name="Satoh N."/>
            <person name="Rokhsar D.S."/>
        </authorList>
    </citation>
    <scope>NUCLEOTIDE SEQUENCE [LARGE SCALE GENOMIC DNA]</scope>
</reference>
<dbReference type="PANTHER" id="PTHR12292">
    <property type="entry name" value="RWD DOMAIN-CONTAINING PROTEIN"/>
    <property type="match status" value="1"/>
</dbReference>
<dbReference type="PROSITE" id="PS50908">
    <property type="entry name" value="RWD"/>
    <property type="match status" value="1"/>
</dbReference>
<dbReference type="InterPro" id="IPR016135">
    <property type="entry name" value="UBQ-conjugating_enzyme/RWD"/>
</dbReference>
<accession>H2XZ67</accession>
<feature type="domain" description="RWD" evidence="2">
    <location>
        <begin position="6"/>
        <end position="114"/>
    </location>
</feature>
<dbReference type="Proteomes" id="UP000008144">
    <property type="component" value="Chromosome 8"/>
</dbReference>
<dbReference type="Pfam" id="PF16543">
    <property type="entry name" value="DFRP_C"/>
    <property type="match status" value="1"/>
</dbReference>
<sequence>EEEQRDELEALESIYPDSFTIVSTDPTAFSLKISTEESILDADKAIISVTLKFTYAKKYPDEAPLFEVLEEENFPFENTGEKLEVLIEEQIEENLGCVMVFTIMSAVQEFLNQEDDRFKQEIQEEEERKEREMIEEQERKCAGTKVTVASFLAWKADFDLKMQEIESQKKKQEKQTKKLSGKEIFLQSGDIEDESALLAGEEAVEVDESLFEELDDIDLDDEFDIDSDS</sequence>
<dbReference type="InterPro" id="IPR032378">
    <property type="entry name" value="ZC3H15/TMA46_C"/>
</dbReference>
<dbReference type="CDD" id="cd23816">
    <property type="entry name" value="RWD_RWDD1"/>
    <property type="match status" value="1"/>
</dbReference>
<dbReference type="GeneTree" id="ENSGT00390000009168"/>
<keyword evidence="1" id="KW-0175">Coiled coil</keyword>